<dbReference type="InterPro" id="IPR040044">
    <property type="entry name" value="SRR1L"/>
</dbReference>
<dbReference type="AlphaFoldDB" id="A0A7J7L1R4"/>
<name>A0A7J7L1R4_9MAGN</name>
<dbReference type="PANTHER" id="PTHR28626:SF3">
    <property type="entry name" value="SRR1-LIKE PROTEIN"/>
    <property type="match status" value="1"/>
</dbReference>
<evidence type="ECO:0000259" key="2">
    <source>
        <dbReference type="Pfam" id="PF07985"/>
    </source>
</evidence>
<evidence type="ECO:0000256" key="1">
    <source>
        <dbReference type="ARBA" id="ARBA00009856"/>
    </source>
</evidence>
<dbReference type="InterPro" id="IPR012942">
    <property type="entry name" value="SRR1-like"/>
</dbReference>
<dbReference type="PANTHER" id="PTHR28626">
    <property type="entry name" value="SRR1-LIKE PROTEIN"/>
    <property type="match status" value="1"/>
</dbReference>
<dbReference type="EMBL" id="JACGCM010002693">
    <property type="protein sequence ID" value="KAF6136507.1"/>
    <property type="molecule type" value="Genomic_DNA"/>
</dbReference>
<sequence>MADMKDFEPKNCNPTEDWTVVVPRRGKQRRRNLPKIKTIEQQQPWAPTDLENNPEKELDLMQKMQICITKLEKSIFYHSIVNQIQTSEVLDNFHKVLASESEMQMVIYGIGSIESYETPRLQLALAILIKRNFDWVGDIEVFDPVFSTTECAVLKALGCSVLSVNEQGRRQALKPTMFFMPHCEAVLYDNLLQANWGAEFLNRIVLFGNCFSKYESFVSEFKNSVICDSLKHVINVCRYSSEIYATLFDFFLVFIGHASSSSHDSKHIHLHNSLGIMIFIAAHLTAVDNSTTSLASVVDNLAYSQFQQSLDNCTHHKC</sequence>
<evidence type="ECO:0000313" key="3">
    <source>
        <dbReference type="EMBL" id="KAF6136507.1"/>
    </source>
</evidence>
<feature type="domain" description="SRR1-like" evidence="2">
    <location>
        <begin position="92"/>
        <end position="257"/>
    </location>
</feature>
<dbReference type="OrthoDB" id="551431at2759"/>
<organism evidence="3 4">
    <name type="scientific">Kingdonia uniflora</name>
    <dbReference type="NCBI Taxonomy" id="39325"/>
    <lineage>
        <taxon>Eukaryota</taxon>
        <taxon>Viridiplantae</taxon>
        <taxon>Streptophyta</taxon>
        <taxon>Embryophyta</taxon>
        <taxon>Tracheophyta</taxon>
        <taxon>Spermatophyta</taxon>
        <taxon>Magnoliopsida</taxon>
        <taxon>Ranunculales</taxon>
        <taxon>Circaeasteraceae</taxon>
        <taxon>Kingdonia</taxon>
    </lineage>
</organism>
<proteinExistence type="inferred from homology"/>
<gene>
    <name evidence="3" type="ORF">GIB67_035066</name>
</gene>
<comment type="similarity">
    <text evidence="1">Belongs to the SRR1 family.</text>
</comment>
<evidence type="ECO:0000313" key="4">
    <source>
        <dbReference type="Proteomes" id="UP000541444"/>
    </source>
</evidence>
<accession>A0A7J7L1R4</accession>
<dbReference type="GO" id="GO:0005737">
    <property type="term" value="C:cytoplasm"/>
    <property type="evidence" value="ECO:0007669"/>
    <property type="project" value="TreeGrafter"/>
</dbReference>
<protein>
    <recommendedName>
        <fullName evidence="2">SRR1-like domain-containing protein</fullName>
    </recommendedName>
</protein>
<dbReference type="Pfam" id="PF07985">
    <property type="entry name" value="SRR1"/>
    <property type="match status" value="1"/>
</dbReference>
<dbReference type="Proteomes" id="UP000541444">
    <property type="component" value="Unassembled WGS sequence"/>
</dbReference>
<reference evidence="3 4" key="1">
    <citation type="journal article" date="2020" name="IScience">
        <title>Genome Sequencing of the Endangered Kingdonia uniflora (Circaeasteraceae, Ranunculales) Reveals Potential Mechanisms of Evolutionary Specialization.</title>
        <authorList>
            <person name="Sun Y."/>
            <person name="Deng T."/>
            <person name="Zhang A."/>
            <person name="Moore M.J."/>
            <person name="Landis J.B."/>
            <person name="Lin N."/>
            <person name="Zhang H."/>
            <person name="Zhang X."/>
            <person name="Huang J."/>
            <person name="Zhang X."/>
            <person name="Sun H."/>
            <person name="Wang H."/>
        </authorList>
    </citation>
    <scope>NUCLEOTIDE SEQUENCE [LARGE SCALE GENOMIC DNA]</scope>
    <source>
        <strain evidence="3">TB1705</strain>
        <tissue evidence="3">Leaf</tissue>
    </source>
</reference>
<keyword evidence="4" id="KW-1185">Reference proteome</keyword>
<dbReference type="GO" id="GO:0005634">
    <property type="term" value="C:nucleus"/>
    <property type="evidence" value="ECO:0007669"/>
    <property type="project" value="TreeGrafter"/>
</dbReference>
<comment type="caution">
    <text evidence="3">The sequence shown here is derived from an EMBL/GenBank/DDBJ whole genome shotgun (WGS) entry which is preliminary data.</text>
</comment>